<protein>
    <recommendedName>
        <fullName evidence="2">DUF7848 domain-containing protein</fullName>
    </recommendedName>
</protein>
<dbReference type="EMBL" id="LLZU01000038">
    <property type="protein sequence ID" value="KRV46965.1"/>
    <property type="molecule type" value="Genomic_DNA"/>
</dbReference>
<evidence type="ECO:0000259" key="2">
    <source>
        <dbReference type="Pfam" id="PF25232"/>
    </source>
</evidence>
<evidence type="ECO:0000313" key="4">
    <source>
        <dbReference type="Proteomes" id="UP000050867"/>
    </source>
</evidence>
<feature type="region of interest" description="Disordered" evidence="1">
    <location>
        <begin position="47"/>
        <end position="70"/>
    </location>
</feature>
<evidence type="ECO:0000313" key="3">
    <source>
        <dbReference type="EMBL" id="KRV46965.1"/>
    </source>
</evidence>
<dbReference type="Proteomes" id="UP000050867">
    <property type="component" value="Unassembled WGS sequence"/>
</dbReference>
<accession>A0A0T6LLN8</accession>
<keyword evidence="4" id="KW-1185">Reference proteome</keyword>
<evidence type="ECO:0000256" key="1">
    <source>
        <dbReference type="SAM" id="MobiDB-lite"/>
    </source>
</evidence>
<feature type="domain" description="DUF7848" evidence="2">
    <location>
        <begin position="16"/>
        <end position="52"/>
    </location>
</feature>
<sequence>MGADMLFALITPRAWADGDPRSVRAWAIGHTRANPTHRRYLLSTQRRGRVVPPAAPGRDLPGAAADTEGH</sequence>
<dbReference type="InterPro" id="IPR057170">
    <property type="entry name" value="DUF7848"/>
</dbReference>
<reference evidence="3 4" key="1">
    <citation type="submission" date="2015-10" db="EMBL/GenBank/DDBJ databases">
        <title>Draft genome sequence of pyrrolomycin-producing Streptomyces vitaminophilus.</title>
        <authorList>
            <person name="Graham D.E."/>
            <person name="Mahan K.M."/>
            <person name="Klingeman D.M."/>
            <person name="Hettich R.L."/>
            <person name="Parry R.J."/>
        </authorList>
    </citation>
    <scope>NUCLEOTIDE SEQUENCE [LARGE SCALE GENOMIC DNA]</scope>
    <source>
        <strain evidence="3 4">ATCC 31673</strain>
    </source>
</reference>
<dbReference type="AlphaFoldDB" id="A0A0T6LLN8"/>
<organism evidence="3 4">
    <name type="scientific">Wenjunlia vitaminophila</name>
    <name type="common">Streptomyces vitaminophilus</name>
    <dbReference type="NCBI Taxonomy" id="76728"/>
    <lineage>
        <taxon>Bacteria</taxon>
        <taxon>Bacillati</taxon>
        <taxon>Actinomycetota</taxon>
        <taxon>Actinomycetes</taxon>
        <taxon>Kitasatosporales</taxon>
        <taxon>Streptomycetaceae</taxon>
        <taxon>Wenjunlia</taxon>
    </lineage>
</organism>
<proteinExistence type="predicted"/>
<comment type="caution">
    <text evidence="3">The sequence shown here is derived from an EMBL/GenBank/DDBJ whole genome shotgun (WGS) entry which is preliminary data.</text>
</comment>
<dbReference type="Pfam" id="PF25232">
    <property type="entry name" value="DUF7848"/>
    <property type="match status" value="1"/>
</dbReference>
<name>A0A0T6LLN8_WENVI</name>
<gene>
    <name evidence="3" type="ORF">AQ490_09375</name>
</gene>